<comment type="caution">
    <text evidence="2">The sequence shown here is derived from an EMBL/GenBank/DDBJ whole genome shotgun (WGS) entry which is preliminary data.</text>
</comment>
<gene>
    <name evidence="2" type="ORF">RhiirA4_406034</name>
</gene>
<reference evidence="2 3" key="1">
    <citation type="submission" date="2015-10" db="EMBL/GenBank/DDBJ databases">
        <title>Genome analyses suggest a sexual origin of heterokaryosis in a supposedly ancient asexual fungus.</title>
        <authorList>
            <person name="Ropars J."/>
            <person name="Sedzielewska K."/>
            <person name="Noel J."/>
            <person name="Charron P."/>
            <person name="Farinelli L."/>
            <person name="Marton T."/>
            <person name="Kruger M."/>
            <person name="Pelin A."/>
            <person name="Brachmann A."/>
            <person name="Corradi N."/>
        </authorList>
    </citation>
    <scope>NUCLEOTIDE SEQUENCE [LARGE SCALE GENOMIC DNA]</scope>
    <source>
        <strain evidence="2 3">A4</strain>
    </source>
</reference>
<dbReference type="VEuPathDB" id="FungiDB:FUN_016024"/>
<keyword evidence="3" id="KW-1185">Reference proteome</keyword>
<sequence length="87" mass="10506">MLCYKIEGSYGPNKDPYYLLISWKVKSWKLKRFSRSKNQFCLVLHESKESPLPIVSNKMNNFFESKHKNYKNSNDRDGFHLKNKKFR</sequence>
<protein>
    <submittedName>
        <fullName evidence="2">Uncharacterized protein</fullName>
    </submittedName>
</protein>
<name>A0A2I1GTP3_9GLOM</name>
<organism evidence="2 3">
    <name type="scientific">Rhizophagus irregularis</name>
    <dbReference type="NCBI Taxonomy" id="588596"/>
    <lineage>
        <taxon>Eukaryota</taxon>
        <taxon>Fungi</taxon>
        <taxon>Fungi incertae sedis</taxon>
        <taxon>Mucoromycota</taxon>
        <taxon>Glomeromycotina</taxon>
        <taxon>Glomeromycetes</taxon>
        <taxon>Glomerales</taxon>
        <taxon>Glomeraceae</taxon>
        <taxon>Rhizophagus</taxon>
    </lineage>
</organism>
<evidence type="ECO:0000256" key="1">
    <source>
        <dbReference type="SAM" id="MobiDB-lite"/>
    </source>
</evidence>
<feature type="non-terminal residue" evidence="2">
    <location>
        <position position="87"/>
    </location>
</feature>
<dbReference type="EMBL" id="LLXI01000813">
    <property type="protein sequence ID" value="PKY50020.1"/>
    <property type="molecule type" value="Genomic_DNA"/>
</dbReference>
<dbReference type="VEuPathDB" id="FungiDB:RhiirA1_539021"/>
<feature type="region of interest" description="Disordered" evidence="1">
    <location>
        <begin position="67"/>
        <end position="87"/>
    </location>
</feature>
<proteinExistence type="predicted"/>
<dbReference type="Proteomes" id="UP000234323">
    <property type="component" value="Unassembled WGS sequence"/>
</dbReference>
<evidence type="ECO:0000313" key="3">
    <source>
        <dbReference type="Proteomes" id="UP000234323"/>
    </source>
</evidence>
<dbReference type="VEuPathDB" id="FungiDB:RhiirFUN_014046"/>
<dbReference type="AlphaFoldDB" id="A0A2I1GTP3"/>
<accession>A0A2I1GTP3</accession>
<evidence type="ECO:0000313" key="2">
    <source>
        <dbReference type="EMBL" id="PKY50020.1"/>
    </source>
</evidence>